<reference evidence="9 10" key="1">
    <citation type="journal article" date="2024" name="bioRxiv">
        <title>Comparative genomics of Cryptococcus and Kwoniella reveals pathogenesis evolution and contrasting karyotype dynamics via intercentromeric recombination or chromosome fusion.</title>
        <authorList>
            <person name="Coelho M.A."/>
            <person name="David-Palma M."/>
            <person name="Shea T."/>
            <person name="Bowers K."/>
            <person name="McGinley-Smith S."/>
            <person name="Mohammad A.W."/>
            <person name="Gnirke A."/>
            <person name="Yurkov A.M."/>
            <person name="Nowrousian M."/>
            <person name="Sun S."/>
            <person name="Cuomo C.A."/>
            <person name="Heitman J."/>
        </authorList>
    </citation>
    <scope>NUCLEOTIDE SEQUENCE [LARGE SCALE GENOMIC DNA]</scope>
    <source>
        <strain evidence="9 10">CBS 13917</strain>
    </source>
</reference>
<evidence type="ECO:0000256" key="3">
    <source>
        <dbReference type="ARBA" id="ARBA00022801"/>
    </source>
</evidence>
<dbReference type="InterPro" id="IPR052583">
    <property type="entry name" value="ATP-helicase/E3_Ub-Ligase"/>
</dbReference>
<dbReference type="GO" id="GO:0061630">
    <property type="term" value="F:ubiquitin protein ligase activity"/>
    <property type="evidence" value="ECO:0007669"/>
    <property type="project" value="TreeGrafter"/>
</dbReference>
<dbReference type="PANTHER" id="PTHR45865">
    <property type="entry name" value="E3 UBIQUITIN-PROTEIN LIGASE SHPRH FAMILY MEMBER"/>
    <property type="match status" value="1"/>
</dbReference>
<evidence type="ECO:0000256" key="7">
    <source>
        <dbReference type="SAM" id="MobiDB-lite"/>
    </source>
</evidence>
<evidence type="ECO:0000313" key="9">
    <source>
        <dbReference type="EMBL" id="KAK8846763.1"/>
    </source>
</evidence>
<dbReference type="CDD" id="cd16449">
    <property type="entry name" value="RING-HC"/>
    <property type="match status" value="1"/>
</dbReference>
<dbReference type="PROSITE" id="PS00518">
    <property type="entry name" value="ZF_RING_1"/>
    <property type="match status" value="1"/>
</dbReference>
<dbReference type="SUPFAM" id="SSF57850">
    <property type="entry name" value="RING/U-box"/>
    <property type="match status" value="1"/>
</dbReference>
<dbReference type="GO" id="GO:0006974">
    <property type="term" value="P:DNA damage response"/>
    <property type="evidence" value="ECO:0007669"/>
    <property type="project" value="TreeGrafter"/>
</dbReference>
<dbReference type="RefSeq" id="XP_066800713.1">
    <property type="nucleotide sequence ID" value="XM_066948940.1"/>
</dbReference>
<feature type="compositionally biased region" description="Acidic residues" evidence="7">
    <location>
        <begin position="397"/>
        <end position="407"/>
    </location>
</feature>
<dbReference type="InterPro" id="IPR049730">
    <property type="entry name" value="SNF2/RAD54-like_C"/>
</dbReference>
<keyword evidence="4" id="KW-0862">Zinc</keyword>
<dbReference type="InterPro" id="IPR013083">
    <property type="entry name" value="Znf_RING/FYVE/PHD"/>
</dbReference>
<dbReference type="CDD" id="cd18793">
    <property type="entry name" value="SF2_C_SNF"/>
    <property type="match status" value="1"/>
</dbReference>
<dbReference type="GO" id="GO:0016787">
    <property type="term" value="F:hydrolase activity"/>
    <property type="evidence" value="ECO:0007669"/>
    <property type="project" value="UniProtKB-KW"/>
</dbReference>
<dbReference type="GO" id="GO:0008270">
    <property type="term" value="F:zinc ion binding"/>
    <property type="evidence" value="ECO:0007669"/>
    <property type="project" value="UniProtKB-KW"/>
</dbReference>
<keyword evidence="6" id="KW-0175">Coiled coil</keyword>
<dbReference type="GO" id="GO:0000209">
    <property type="term" value="P:protein polyubiquitination"/>
    <property type="evidence" value="ECO:0007669"/>
    <property type="project" value="TreeGrafter"/>
</dbReference>
<dbReference type="GeneID" id="92183109"/>
<feature type="region of interest" description="Disordered" evidence="7">
    <location>
        <begin position="375"/>
        <end position="413"/>
    </location>
</feature>
<comment type="caution">
    <text evidence="9">The sequence shown here is derived from an EMBL/GenBank/DDBJ whole genome shotgun (WGS) entry which is preliminary data.</text>
</comment>
<dbReference type="InterPro" id="IPR017907">
    <property type="entry name" value="Znf_RING_CS"/>
</dbReference>
<evidence type="ECO:0000313" key="10">
    <source>
        <dbReference type="Proteomes" id="UP001388673"/>
    </source>
</evidence>
<dbReference type="InterPro" id="IPR059033">
    <property type="entry name" value="C144_05_dom"/>
</dbReference>
<dbReference type="PANTHER" id="PTHR45865:SF1">
    <property type="entry name" value="E3 UBIQUITIN-PROTEIN LIGASE SHPRH"/>
    <property type="match status" value="1"/>
</dbReference>
<keyword evidence="3" id="KW-0378">Hydrolase</keyword>
<dbReference type="Pfam" id="PF13920">
    <property type="entry name" value="zf-C3HC4_3"/>
    <property type="match status" value="1"/>
</dbReference>
<dbReference type="InterPro" id="IPR027417">
    <property type="entry name" value="P-loop_NTPase"/>
</dbReference>
<dbReference type="Gene3D" id="3.40.50.300">
    <property type="entry name" value="P-loop containing nucleotide triphosphate hydrolases"/>
    <property type="match status" value="1"/>
</dbReference>
<dbReference type="Proteomes" id="UP001388673">
    <property type="component" value="Unassembled WGS sequence"/>
</dbReference>
<keyword evidence="10" id="KW-1185">Reference proteome</keyword>
<evidence type="ECO:0000256" key="5">
    <source>
        <dbReference type="PROSITE-ProRule" id="PRU00175"/>
    </source>
</evidence>
<evidence type="ECO:0000256" key="4">
    <source>
        <dbReference type="ARBA" id="ARBA00022833"/>
    </source>
</evidence>
<dbReference type="InterPro" id="IPR001650">
    <property type="entry name" value="Helicase_C-like"/>
</dbReference>
<dbReference type="Gene3D" id="3.30.40.10">
    <property type="entry name" value="Zinc/RING finger domain, C3HC4 (zinc finger)"/>
    <property type="match status" value="1"/>
</dbReference>
<keyword evidence="1" id="KW-0479">Metal-binding</keyword>
<name>A0AAW0YVN4_9TREE</name>
<evidence type="ECO:0000256" key="2">
    <source>
        <dbReference type="ARBA" id="ARBA00022771"/>
    </source>
</evidence>
<proteinExistence type="predicted"/>
<dbReference type="Pfam" id="PF00271">
    <property type="entry name" value="Helicase_C"/>
    <property type="match status" value="1"/>
</dbReference>
<evidence type="ECO:0000259" key="8">
    <source>
        <dbReference type="PROSITE" id="PS50089"/>
    </source>
</evidence>
<evidence type="ECO:0000256" key="1">
    <source>
        <dbReference type="ARBA" id="ARBA00022723"/>
    </source>
</evidence>
<dbReference type="Pfam" id="PF26021">
    <property type="entry name" value="Ferritin_C144_05"/>
    <property type="match status" value="1"/>
</dbReference>
<accession>A0AAW0YVN4</accession>
<dbReference type="SMART" id="SM00184">
    <property type="entry name" value="RING"/>
    <property type="match status" value="1"/>
</dbReference>
<dbReference type="InterPro" id="IPR001841">
    <property type="entry name" value="Znf_RING"/>
</dbReference>
<dbReference type="PROSITE" id="PS50089">
    <property type="entry name" value="ZF_RING_2"/>
    <property type="match status" value="1"/>
</dbReference>
<feature type="domain" description="RING-type" evidence="8">
    <location>
        <begin position="319"/>
        <end position="361"/>
    </location>
</feature>
<organism evidence="9 10">
    <name type="scientific">Kwoniella newhampshirensis</name>
    <dbReference type="NCBI Taxonomy" id="1651941"/>
    <lineage>
        <taxon>Eukaryota</taxon>
        <taxon>Fungi</taxon>
        <taxon>Dikarya</taxon>
        <taxon>Basidiomycota</taxon>
        <taxon>Agaricomycotina</taxon>
        <taxon>Tremellomycetes</taxon>
        <taxon>Tremellales</taxon>
        <taxon>Cryptococcaceae</taxon>
        <taxon>Kwoniella</taxon>
    </lineage>
</organism>
<keyword evidence="2 5" id="KW-0863">Zinc-finger</keyword>
<feature type="coiled-coil region" evidence="6">
    <location>
        <begin position="271"/>
        <end position="298"/>
    </location>
</feature>
<dbReference type="EMBL" id="JBCAWK010000011">
    <property type="protein sequence ID" value="KAK8846763.1"/>
    <property type="molecule type" value="Genomic_DNA"/>
</dbReference>
<dbReference type="GO" id="GO:0005634">
    <property type="term" value="C:nucleus"/>
    <property type="evidence" value="ECO:0007669"/>
    <property type="project" value="TreeGrafter"/>
</dbReference>
<dbReference type="AlphaFoldDB" id="A0AAW0YVN4"/>
<dbReference type="SUPFAM" id="SSF52540">
    <property type="entry name" value="P-loop containing nucleoside triphosphate hydrolases"/>
    <property type="match status" value="1"/>
</dbReference>
<dbReference type="KEGG" id="kne:92183109"/>
<evidence type="ECO:0000256" key="6">
    <source>
        <dbReference type="SAM" id="Coils"/>
    </source>
</evidence>
<gene>
    <name evidence="9" type="ORF">IAR55_005851</name>
</gene>
<sequence>MSIVLHQAWFFEGDVRHILKEVDAEVECYAQADTVRKEILRIPLQSANMSVELLENSMARTSAVHEVLELQTKDIRFRGGVLSNDVAEQANNLLKILNDNAVLVFEWRAKILALLSSPIDPKEKVSALRLEWQLIKVVEAYLIAYASAIADRKEFMLESRSLLATHDARVTKQRITKAALNAIAEDEVPSDVTDEVSEQAAVLMKERQAFREARSETGCDRPLKALLMDLNAEYVEKLNKELDLFRATFNRRVRYFAALQEISDSVTAPDFKDLAAEIQAASQEIDEIEAKLSKMVIKGRYLKYLGEKQDMELDIREDCIICFGSSDDDQAVLLQCGHYFCLSCYKEFRKSAGGRKCPSCRIDIDTKEITRIKINSSSHTRQIEDNEQGDLPISQAEGEELPEESGEEQERATRAADLHRLKMMDVDTRREIMMMDILGEYGSKINFLIKHLLYYRSKECETRHVIFSNWSDSLNIVMQALRSNGIRFMSFDQGKKQKDVVDQFIKDTSVPVFLLHAERESSGLTLTTCRVVHLLEPVLRHSFELQAIGRVDRLGQDKETTVFCYATMETVESRILSQGVRNGTSIYLDADNADHVVADMPNVASAAHKGGDVGGDSNEEDLLGLIL</sequence>
<protein>
    <recommendedName>
        <fullName evidence="8">RING-type domain-containing protein</fullName>
    </recommendedName>
</protein>